<organism evidence="1 2">
    <name type="scientific">Rhodonellum psychrophilum GCM71 = DSM 17998</name>
    <dbReference type="NCBI Taxonomy" id="1123057"/>
    <lineage>
        <taxon>Bacteria</taxon>
        <taxon>Pseudomonadati</taxon>
        <taxon>Bacteroidota</taxon>
        <taxon>Cytophagia</taxon>
        <taxon>Cytophagales</taxon>
        <taxon>Cytophagaceae</taxon>
        <taxon>Rhodonellum</taxon>
    </lineage>
</organism>
<evidence type="ECO:0000313" key="1">
    <source>
        <dbReference type="EMBL" id="ERM80992.1"/>
    </source>
</evidence>
<evidence type="ECO:0000313" key="2">
    <source>
        <dbReference type="Proteomes" id="UP000016843"/>
    </source>
</evidence>
<keyword evidence="2" id="KW-1185">Reference proteome</keyword>
<name>U5BYL8_9BACT</name>
<dbReference type="Proteomes" id="UP000016843">
    <property type="component" value="Unassembled WGS sequence"/>
</dbReference>
<sequence length="39" mass="4665">MHDQIISVLQLLHHHSWLAMDFILSALFYFTKQADFFTV</sequence>
<accession>U5BYL8</accession>
<dbReference type="EMBL" id="AWXR01000067">
    <property type="protein sequence ID" value="ERM80992.1"/>
    <property type="molecule type" value="Genomic_DNA"/>
</dbReference>
<comment type="caution">
    <text evidence="1">The sequence shown here is derived from an EMBL/GenBank/DDBJ whole genome shotgun (WGS) entry which is preliminary data.</text>
</comment>
<reference evidence="1 2" key="1">
    <citation type="journal article" date="2013" name="Genome Announc.">
        <title>Draft Genome Sequence of the Psychrophilic and Alkaliphilic Rhodonellum psychrophilum Strain GCM71T.</title>
        <authorList>
            <person name="Hauptmann A.L."/>
            <person name="Glaring M.A."/>
            <person name="Hallin P.F."/>
            <person name="Prieme A."/>
            <person name="Stougaard P."/>
        </authorList>
    </citation>
    <scope>NUCLEOTIDE SEQUENCE [LARGE SCALE GENOMIC DNA]</scope>
    <source>
        <strain evidence="1 2">GCM71</strain>
    </source>
</reference>
<protein>
    <submittedName>
        <fullName evidence="1">Uncharacterized protein</fullName>
    </submittedName>
</protein>
<proteinExistence type="predicted"/>
<dbReference type="AlphaFoldDB" id="U5BYL8"/>
<gene>
    <name evidence="1" type="ORF">P872_11945</name>
</gene>